<evidence type="ECO:0000313" key="2">
    <source>
        <dbReference type="Proteomes" id="UP001057402"/>
    </source>
</evidence>
<accession>A0ACB9RRI9</accession>
<dbReference type="EMBL" id="CM042883">
    <property type="protein sequence ID" value="KAI4378562.1"/>
    <property type="molecule type" value="Genomic_DNA"/>
</dbReference>
<organism evidence="1 2">
    <name type="scientific">Melastoma candidum</name>
    <dbReference type="NCBI Taxonomy" id="119954"/>
    <lineage>
        <taxon>Eukaryota</taxon>
        <taxon>Viridiplantae</taxon>
        <taxon>Streptophyta</taxon>
        <taxon>Embryophyta</taxon>
        <taxon>Tracheophyta</taxon>
        <taxon>Spermatophyta</taxon>
        <taxon>Magnoliopsida</taxon>
        <taxon>eudicotyledons</taxon>
        <taxon>Gunneridae</taxon>
        <taxon>Pentapetalae</taxon>
        <taxon>rosids</taxon>
        <taxon>malvids</taxon>
        <taxon>Myrtales</taxon>
        <taxon>Melastomataceae</taxon>
        <taxon>Melastomatoideae</taxon>
        <taxon>Melastomateae</taxon>
        <taxon>Melastoma</taxon>
    </lineage>
</organism>
<protein>
    <submittedName>
        <fullName evidence="1">Uncharacterized protein</fullName>
    </submittedName>
</protein>
<keyword evidence="2" id="KW-1185">Reference proteome</keyword>
<dbReference type="Proteomes" id="UP001057402">
    <property type="component" value="Chromosome 4"/>
</dbReference>
<proteinExistence type="predicted"/>
<gene>
    <name evidence="1" type="ORF">MLD38_016022</name>
</gene>
<evidence type="ECO:0000313" key="1">
    <source>
        <dbReference type="EMBL" id="KAI4378562.1"/>
    </source>
</evidence>
<comment type="caution">
    <text evidence="1">The sequence shown here is derived from an EMBL/GenBank/DDBJ whole genome shotgun (WGS) entry which is preliminary data.</text>
</comment>
<reference evidence="2" key="1">
    <citation type="journal article" date="2023" name="Front. Plant Sci.">
        <title>Chromosomal-level genome assembly of Melastoma candidum provides insights into trichome evolution.</title>
        <authorList>
            <person name="Zhong Y."/>
            <person name="Wu W."/>
            <person name="Sun C."/>
            <person name="Zou P."/>
            <person name="Liu Y."/>
            <person name="Dai S."/>
            <person name="Zhou R."/>
        </authorList>
    </citation>
    <scope>NUCLEOTIDE SEQUENCE [LARGE SCALE GENOMIC DNA]</scope>
</reference>
<name>A0ACB9RRI9_9MYRT</name>
<sequence length="353" mass="39952">MKAEDTDISLWFRVPISRFSRCMEISVVVLACSLFRANDYFLIKMEHYDVLEQIGKGSFGSALLVRHKHERKKHVLKKIHLAHQTDRARRSAYQEMDLTSRVRNSFIVEYKDSWVEQVGARNGKIPGAVVCDRILQRRRHAEVIKRANGAHFPEELLVQLLMALDYLLSNHILHRDVKGSNIFLTKEQGIHLGDFGLVVGTPSYMCPELLADIRYGLKSDIWSLGCCIYEMSAHRPAFKAFVLADLSVSHASDKSVVCRSKYEKTMSIVKSPRLAAVKGITSSRRQLKTSRVNSVRDLLQITESCAPRNIPQSTRRESLSLAKKVVAFDDSHHQAKADLLQSINSPNVSVNAL</sequence>